<keyword evidence="3" id="KW-1185">Reference proteome</keyword>
<protein>
    <submittedName>
        <fullName evidence="2">Uncharacterized protein</fullName>
    </submittedName>
</protein>
<feature type="compositionally biased region" description="Polar residues" evidence="1">
    <location>
        <begin position="334"/>
        <end position="356"/>
    </location>
</feature>
<evidence type="ECO:0000313" key="3">
    <source>
        <dbReference type="Proteomes" id="UP000242525"/>
    </source>
</evidence>
<dbReference type="AlphaFoldDB" id="A0A0J9XD98"/>
<sequence>MNSLSRPKRSPSHPNTPVSRPDAGQWYRKHHQVTVNKGVSDKTQLLPPFSELSLADKNYIMNNYSVSNNSDEDLEDKPCPAAGPGSNNNFSIFNDMSSDSSCSSISSVLRHSSSSSSQSTISSISSSTCLPDDGEYQCAPRYSALASLHNDSLNRRLYFSKTGNDNVLSLGSSIGSNSPVAANSPLLEQKHTPRPLPRTPKKTKKSYGALGIDFSNTPRKRIIQPTFHFHEPPSLQNTNVNDGAPSNNGKTSPIFAGHNNSGITVSKKRLSMELDGPRVVYSSNQVYPSNNSDDEDFDYNCSPNPNNNNNSHFRRRQRCVQPLVPFTPTHRSRGSTNSIGSVGSASPTIDFLNQSPGRRCSPRHTELIPSKSSLKAHPPQNPYVLPPSMRPASQQGKRPLPCIVPARSGEKLGFYSKQDLVRRESDGCASSASTARRVASYQKHSRRTRSTSSAAITGGSVGSRGHRRNKSAAVVQLPVAPMPPVRKRVAWAAVLEW</sequence>
<feature type="compositionally biased region" description="Low complexity" evidence="1">
    <location>
        <begin position="429"/>
        <end position="440"/>
    </location>
</feature>
<proteinExistence type="predicted"/>
<dbReference type="EMBL" id="CCBN010000010">
    <property type="protein sequence ID" value="CDO55332.1"/>
    <property type="molecule type" value="Genomic_DNA"/>
</dbReference>
<evidence type="ECO:0000313" key="2">
    <source>
        <dbReference type="EMBL" id="CDO55332.1"/>
    </source>
</evidence>
<accession>A0A0J9XD98</accession>
<feature type="region of interest" description="Disordered" evidence="1">
    <location>
        <begin position="1"/>
        <end position="26"/>
    </location>
</feature>
<name>A0A0J9XD98_GEOCN</name>
<feature type="compositionally biased region" description="Basic residues" evidence="1">
    <location>
        <begin position="1"/>
        <end position="11"/>
    </location>
</feature>
<reference evidence="2" key="1">
    <citation type="submission" date="2014-03" db="EMBL/GenBank/DDBJ databases">
        <authorList>
            <person name="Casaregola S."/>
        </authorList>
    </citation>
    <scope>NUCLEOTIDE SEQUENCE [LARGE SCALE GENOMIC DNA]</scope>
    <source>
        <strain evidence="2">CLIB 918</strain>
    </source>
</reference>
<comment type="caution">
    <text evidence="2">The sequence shown here is derived from an EMBL/GenBank/DDBJ whole genome shotgun (WGS) entry which is preliminary data.</text>
</comment>
<organism evidence="2 3">
    <name type="scientific">Geotrichum candidum</name>
    <name type="common">Oospora lactis</name>
    <name type="synonym">Dipodascus geotrichum</name>
    <dbReference type="NCBI Taxonomy" id="1173061"/>
    <lineage>
        <taxon>Eukaryota</taxon>
        <taxon>Fungi</taxon>
        <taxon>Dikarya</taxon>
        <taxon>Ascomycota</taxon>
        <taxon>Saccharomycotina</taxon>
        <taxon>Dipodascomycetes</taxon>
        <taxon>Dipodascales</taxon>
        <taxon>Dipodascaceae</taxon>
        <taxon>Geotrichum</taxon>
    </lineage>
</organism>
<dbReference type="Proteomes" id="UP000242525">
    <property type="component" value="Unassembled WGS sequence"/>
</dbReference>
<feature type="region of interest" description="Disordered" evidence="1">
    <location>
        <begin position="427"/>
        <end position="469"/>
    </location>
</feature>
<feature type="region of interest" description="Disordered" evidence="1">
    <location>
        <begin position="180"/>
        <end position="211"/>
    </location>
</feature>
<evidence type="ECO:0000256" key="1">
    <source>
        <dbReference type="SAM" id="MobiDB-lite"/>
    </source>
</evidence>
<gene>
    <name evidence="2" type="ORF">BN980_GECA10s03552g</name>
</gene>
<feature type="region of interest" description="Disordered" evidence="1">
    <location>
        <begin position="325"/>
        <end position="381"/>
    </location>
</feature>